<dbReference type="SUPFAM" id="SSF101386">
    <property type="entry name" value="all-alpha NTP pyrophosphatases"/>
    <property type="match status" value="1"/>
</dbReference>
<accession>A0A6J7GLX6</accession>
<sequence>MSDLEELRDRMRAFTVARDWEKFHDPKSLLLALMGEVGELSELFQWLPADLARDVTQTEPLKTRVGEELSDVLLYLVRLADVLDIDLADAAQRKMDSSESRFSTSDFQGNAPEKN</sequence>
<organism evidence="3">
    <name type="scientific">freshwater metagenome</name>
    <dbReference type="NCBI Taxonomy" id="449393"/>
    <lineage>
        <taxon>unclassified sequences</taxon>
        <taxon>metagenomes</taxon>
        <taxon>ecological metagenomes</taxon>
    </lineage>
</organism>
<reference evidence="3" key="1">
    <citation type="submission" date="2020-05" db="EMBL/GenBank/DDBJ databases">
        <authorList>
            <person name="Chiriac C."/>
            <person name="Salcher M."/>
            <person name="Ghai R."/>
            <person name="Kavagutti S V."/>
        </authorList>
    </citation>
    <scope>NUCLEOTIDE SEQUENCE</scope>
</reference>
<evidence type="ECO:0000313" key="3">
    <source>
        <dbReference type="EMBL" id="CAB4909311.1"/>
    </source>
</evidence>
<name>A0A6J7GLX6_9ZZZZ</name>
<evidence type="ECO:0000256" key="1">
    <source>
        <dbReference type="SAM" id="MobiDB-lite"/>
    </source>
</evidence>
<dbReference type="PIRSF" id="PIRSF029826">
    <property type="entry name" value="UCP029826_pph"/>
    <property type="match status" value="1"/>
</dbReference>
<dbReference type="InterPro" id="IPR025984">
    <property type="entry name" value="DCTPP"/>
</dbReference>
<dbReference type="CDD" id="cd11537">
    <property type="entry name" value="NTP-PPase_RS21-C6_like"/>
    <property type="match status" value="1"/>
</dbReference>
<dbReference type="Gene3D" id="1.10.287.1080">
    <property type="entry name" value="MazG-like"/>
    <property type="match status" value="1"/>
</dbReference>
<protein>
    <submittedName>
        <fullName evidence="3">Unannotated protein</fullName>
    </submittedName>
</protein>
<evidence type="ECO:0000259" key="2">
    <source>
        <dbReference type="Pfam" id="PF03819"/>
    </source>
</evidence>
<dbReference type="InterPro" id="IPR004518">
    <property type="entry name" value="MazG-like_dom"/>
</dbReference>
<dbReference type="GO" id="GO:0047429">
    <property type="term" value="F:nucleoside triphosphate diphosphatase activity"/>
    <property type="evidence" value="ECO:0007669"/>
    <property type="project" value="InterPro"/>
</dbReference>
<feature type="region of interest" description="Disordered" evidence="1">
    <location>
        <begin position="93"/>
        <end position="115"/>
    </location>
</feature>
<gene>
    <name evidence="3" type="ORF">UFOPK3610_00668</name>
</gene>
<dbReference type="EMBL" id="CAFBMR010000017">
    <property type="protein sequence ID" value="CAB4909311.1"/>
    <property type="molecule type" value="Genomic_DNA"/>
</dbReference>
<dbReference type="Pfam" id="PF03819">
    <property type="entry name" value="MazG"/>
    <property type="match status" value="1"/>
</dbReference>
<proteinExistence type="predicted"/>
<feature type="domain" description="NTP pyrophosphohydrolase MazG-like" evidence="2">
    <location>
        <begin position="26"/>
        <end position="98"/>
    </location>
</feature>
<dbReference type="AlphaFoldDB" id="A0A6J7GLX6"/>
<dbReference type="PANTHER" id="PTHR14552">
    <property type="match status" value="1"/>
</dbReference>
<dbReference type="GO" id="GO:0009143">
    <property type="term" value="P:nucleoside triphosphate catabolic process"/>
    <property type="evidence" value="ECO:0007669"/>
    <property type="project" value="InterPro"/>
</dbReference>
<dbReference type="PANTHER" id="PTHR14552:SF21">
    <property type="entry name" value="DCTP PYROPHOSPHATASE 1"/>
    <property type="match status" value="1"/>
</dbReference>